<gene>
    <name evidence="18" type="ORF">GCM10011402_33840</name>
</gene>
<dbReference type="Pfam" id="PF00989">
    <property type="entry name" value="PAS"/>
    <property type="match status" value="1"/>
</dbReference>
<feature type="domain" description="PAS" evidence="16">
    <location>
        <begin position="8"/>
        <end position="64"/>
    </location>
</feature>
<dbReference type="CDD" id="cd00130">
    <property type="entry name" value="PAS"/>
    <property type="match status" value="1"/>
</dbReference>
<evidence type="ECO:0000256" key="3">
    <source>
        <dbReference type="ARBA" id="ARBA00022543"/>
    </source>
</evidence>
<evidence type="ECO:0000256" key="6">
    <source>
        <dbReference type="ARBA" id="ARBA00022630"/>
    </source>
</evidence>
<proteinExistence type="predicted"/>
<dbReference type="PANTHER" id="PTHR41523:SF8">
    <property type="entry name" value="ETHYLENE RESPONSE SENSOR PROTEIN"/>
    <property type="match status" value="1"/>
</dbReference>
<feature type="domain" description="PAC" evidence="17">
    <location>
        <begin position="81"/>
        <end position="133"/>
    </location>
</feature>
<evidence type="ECO:0000256" key="5">
    <source>
        <dbReference type="ARBA" id="ARBA00022606"/>
    </source>
</evidence>
<evidence type="ECO:0000313" key="19">
    <source>
        <dbReference type="Proteomes" id="UP000640509"/>
    </source>
</evidence>
<dbReference type="SMART" id="SM00086">
    <property type="entry name" value="PAC"/>
    <property type="match status" value="1"/>
</dbReference>
<dbReference type="PROSITE" id="PS50113">
    <property type="entry name" value="PAC"/>
    <property type="match status" value="1"/>
</dbReference>
<comment type="caution">
    <text evidence="18">The sequence shown here is derived from an EMBL/GenBank/DDBJ whole genome shotgun (WGS) entry which is preliminary data.</text>
</comment>
<evidence type="ECO:0000256" key="2">
    <source>
        <dbReference type="ARBA" id="ARBA00012438"/>
    </source>
</evidence>
<protein>
    <recommendedName>
        <fullName evidence="2">histidine kinase</fullName>
        <ecNumber evidence="2">2.7.13.3</ecNumber>
    </recommendedName>
</protein>
<evidence type="ECO:0000256" key="13">
    <source>
        <dbReference type="ARBA" id="ARBA00022991"/>
    </source>
</evidence>
<evidence type="ECO:0000256" key="14">
    <source>
        <dbReference type="ARBA" id="ARBA00023026"/>
    </source>
</evidence>
<dbReference type="InterPro" id="IPR001610">
    <property type="entry name" value="PAC"/>
</dbReference>
<dbReference type="NCBIfam" id="TIGR00229">
    <property type="entry name" value="sensory_box"/>
    <property type="match status" value="1"/>
</dbReference>
<dbReference type="SMART" id="SM00091">
    <property type="entry name" value="PAS"/>
    <property type="match status" value="1"/>
</dbReference>
<keyword evidence="14" id="KW-0843">Virulence</keyword>
<reference evidence="19" key="1">
    <citation type="journal article" date="2019" name="Int. J. Syst. Evol. Microbiol.">
        <title>The Global Catalogue of Microorganisms (GCM) 10K type strain sequencing project: providing services to taxonomists for standard genome sequencing and annotation.</title>
        <authorList>
            <consortium name="The Broad Institute Genomics Platform"/>
            <consortium name="The Broad Institute Genome Sequencing Center for Infectious Disease"/>
            <person name="Wu L."/>
            <person name="Ma J."/>
        </authorList>
    </citation>
    <scope>NUCLEOTIDE SEQUENCE [LARGE SCALE GENOMIC DNA]</scope>
    <source>
        <strain evidence="19">CGMCC 1.15419</strain>
    </source>
</reference>
<dbReference type="SMART" id="SM00911">
    <property type="entry name" value="HWE_HK"/>
    <property type="match status" value="1"/>
</dbReference>
<dbReference type="Proteomes" id="UP000640509">
    <property type="component" value="Unassembled WGS sequence"/>
</dbReference>
<keyword evidence="4" id="KW-0597">Phosphoprotein</keyword>
<dbReference type="Gene3D" id="3.30.450.20">
    <property type="entry name" value="PAS domain"/>
    <property type="match status" value="1"/>
</dbReference>
<dbReference type="InterPro" id="IPR035965">
    <property type="entry name" value="PAS-like_dom_sf"/>
</dbReference>
<evidence type="ECO:0000256" key="12">
    <source>
        <dbReference type="ARBA" id="ARBA00022840"/>
    </source>
</evidence>
<dbReference type="InterPro" id="IPR000700">
    <property type="entry name" value="PAS-assoc_C"/>
</dbReference>
<evidence type="ECO:0000256" key="7">
    <source>
        <dbReference type="ARBA" id="ARBA00022643"/>
    </source>
</evidence>
<keyword evidence="3" id="KW-0600">Photoreceptor protein</keyword>
<keyword evidence="9" id="KW-0677">Repeat</keyword>
<dbReference type="InterPro" id="IPR013767">
    <property type="entry name" value="PAS_fold"/>
</dbReference>
<keyword evidence="10" id="KW-0547">Nucleotide-binding</keyword>
<evidence type="ECO:0000256" key="15">
    <source>
        <dbReference type="ARBA" id="ARBA00023170"/>
    </source>
</evidence>
<organism evidence="18 19">
    <name type="scientific">Paracoccus acridae</name>
    <dbReference type="NCBI Taxonomy" id="1795310"/>
    <lineage>
        <taxon>Bacteria</taxon>
        <taxon>Pseudomonadati</taxon>
        <taxon>Pseudomonadota</taxon>
        <taxon>Alphaproteobacteria</taxon>
        <taxon>Rhodobacterales</taxon>
        <taxon>Paracoccaceae</taxon>
        <taxon>Paracoccus</taxon>
    </lineage>
</organism>
<evidence type="ECO:0000256" key="9">
    <source>
        <dbReference type="ARBA" id="ARBA00022737"/>
    </source>
</evidence>
<dbReference type="EC" id="2.7.13.3" evidence="2"/>
<dbReference type="EMBL" id="BMIV01000020">
    <property type="protein sequence ID" value="GGF78464.1"/>
    <property type="molecule type" value="Genomic_DNA"/>
</dbReference>
<keyword evidence="13" id="KW-0157">Chromophore</keyword>
<evidence type="ECO:0000313" key="18">
    <source>
        <dbReference type="EMBL" id="GGF78464.1"/>
    </source>
</evidence>
<accession>A0ABQ1VNC3</accession>
<keyword evidence="6" id="KW-0285">Flavoprotein</keyword>
<keyword evidence="11" id="KW-0418">Kinase</keyword>
<evidence type="ECO:0000259" key="16">
    <source>
        <dbReference type="PROSITE" id="PS50112"/>
    </source>
</evidence>
<evidence type="ECO:0000256" key="1">
    <source>
        <dbReference type="ARBA" id="ARBA00000085"/>
    </source>
</evidence>
<keyword evidence="5" id="KW-0716">Sensory transduction</keyword>
<evidence type="ECO:0000256" key="10">
    <source>
        <dbReference type="ARBA" id="ARBA00022741"/>
    </source>
</evidence>
<comment type="catalytic activity">
    <reaction evidence="1">
        <text>ATP + protein L-histidine = ADP + protein N-phospho-L-histidine.</text>
        <dbReference type="EC" id="2.7.13.3"/>
    </reaction>
</comment>
<dbReference type="PANTHER" id="PTHR41523">
    <property type="entry name" value="TWO-COMPONENT SYSTEM SENSOR PROTEIN"/>
    <property type="match status" value="1"/>
</dbReference>
<dbReference type="SUPFAM" id="SSF55785">
    <property type="entry name" value="PYP-like sensor domain (PAS domain)"/>
    <property type="match status" value="1"/>
</dbReference>
<keyword evidence="7" id="KW-0288">FMN</keyword>
<keyword evidence="19" id="KW-1185">Reference proteome</keyword>
<dbReference type="Pfam" id="PF07536">
    <property type="entry name" value="HWE_HK"/>
    <property type="match status" value="1"/>
</dbReference>
<keyword evidence="12" id="KW-0067">ATP-binding</keyword>
<keyword evidence="8" id="KW-0808">Transferase</keyword>
<name>A0ABQ1VNC3_9RHOB</name>
<evidence type="ECO:0000256" key="4">
    <source>
        <dbReference type="ARBA" id="ARBA00022553"/>
    </source>
</evidence>
<dbReference type="RefSeq" id="WP_188716697.1">
    <property type="nucleotide sequence ID" value="NZ_BMIV01000020.1"/>
</dbReference>
<dbReference type="PROSITE" id="PS50112">
    <property type="entry name" value="PAS"/>
    <property type="match status" value="1"/>
</dbReference>
<sequence>MSLLDENLQQHFAAIVEGSNDAIVAKDLNSIILSWNPAAERMFGYRSDEVLGRSITLIIPEDRQHEEVDFISRLRRGERIQHFETIRRKKNGQLFPISVSISPIRDRHGQVIGASKIARDITAQHRAAEQQRLLLSEMKHRVGNSFAIASGLLNLCSRQTSTVEDLVTQMRGRFLTLAAAHSLTAPGTGEENAAISEKRSLRGLLEAILEPFAGSLPVDLAIEDVLVSEAAVTPLALVFYELSTNSVKYGALSRDTGRLAINTERQGNRLIIHWDETFAPEHAGPAMPGQGFGTIMCELALQDQLEGSFSRQFTTSGMHAVLDVSSARLSADLPEHGV</sequence>
<dbReference type="InterPro" id="IPR000014">
    <property type="entry name" value="PAS"/>
</dbReference>
<evidence type="ECO:0000256" key="11">
    <source>
        <dbReference type="ARBA" id="ARBA00022777"/>
    </source>
</evidence>
<evidence type="ECO:0000256" key="8">
    <source>
        <dbReference type="ARBA" id="ARBA00022679"/>
    </source>
</evidence>
<keyword evidence="15" id="KW-0675">Receptor</keyword>
<dbReference type="InterPro" id="IPR011102">
    <property type="entry name" value="Sig_transdc_His_kinase_HWE"/>
</dbReference>
<evidence type="ECO:0000259" key="17">
    <source>
        <dbReference type="PROSITE" id="PS50113"/>
    </source>
</evidence>